<dbReference type="Pfam" id="PF03732">
    <property type="entry name" value="Retrotrans_gag"/>
    <property type="match status" value="1"/>
</dbReference>
<dbReference type="PANTHER" id="PTHR15503:SF45">
    <property type="entry name" value="RNA-DIRECTED DNA POLYMERASE HOMOLOG"/>
    <property type="match status" value="1"/>
</dbReference>
<accession>A0ABQ4XLT4</accession>
<feature type="domain" description="CCHC-type" evidence="3">
    <location>
        <begin position="740"/>
        <end position="756"/>
    </location>
</feature>
<dbReference type="Pfam" id="PF00098">
    <property type="entry name" value="zf-CCHC"/>
    <property type="match status" value="2"/>
</dbReference>
<feature type="compositionally biased region" description="Acidic residues" evidence="2">
    <location>
        <begin position="83"/>
        <end position="99"/>
    </location>
</feature>
<dbReference type="InterPro" id="IPR001878">
    <property type="entry name" value="Znf_CCHC"/>
</dbReference>
<feature type="compositionally biased region" description="Acidic residues" evidence="2">
    <location>
        <begin position="122"/>
        <end position="137"/>
    </location>
</feature>
<keyword evidence="4" id="KW-0808">Transferase</keyword>
<evidence type="ECO:0000256" key="1">
    <source>
        <dbReference type="PROSITE-ProRule" id="PRU00047"/>
    </source>
</evidence>
<dbReference type="GO" id="GO:0003964">
    <property type="term" value="F:RNA-directed DNA polymerase activity"/>
    <property type="evidence" value="ECO:0007669"/>
    <property type="project" value="UniProtKB-KW"/>
</dbReference>
<dbReference type="SMART" id="SM00343">
    <property type="entry name" value="ZnF_C2HC"/>
    <property type="match status" value="2"/>
</dbReference>
<comment type="caution">
    <text evidence="4">The sequence shown here is derived from an EMBL/GenBank/DDBJ whole genome shotgun (WGS) entry which is preliminary data.</text>
</comment>
<dbReference type="Gene3D" id="3.10.10.10">
    <property type="entry name" value="HIV Type 1 Reverse Transcriptase, subunit A, domain 1"/>
    <property type="match status" value="1"/>
</dbReference>
<name>A0ABQ4XLT4_9ASTR</name>
<keyword evidence="5" id="KW-1185">Reference proteome</keyword>
<feature type="compositionally biased region" description="Basic and acidic residues" evidence="2">
    <location>
        <begin position="1"/>
        <end position="14"/>
    </location>
</feature>
<keyword evidence="4" id="KW-0695">RNA-directed DNA polymerase</keyword>
<dbReference type="SUPFAM" id="SSF57756">
    <property type="entry name" value="Retrovirus zinc finger-like domains"/>
    <property type="match status" value="1"/>
</dbReference>
<dbReference type="Gene3D" id="4.10.60.10">
    <property type="entry name" value="Zinc finger, CCHC-type"/>
    <property type="match status" value="1"/>
</dbReference>
<sequence length="1017" mass="113937">MMRRYLREAFRPEDPQTPPVPQDEDEREPMFIQAHDPDYVPEPIYPEYIPLEDEHKFPAEEQPLPPVDSPTAESPGYVTKSDPEEDPEEYEDDETEDGPIDYPMDGGDDGDDDNGDSSRDDANDEDEDEDEEDEEKEEEHLAPADSAIVVPADEPVYPPEGTELVIPPPSTDITIGARIFVWPQTSISLPPEAEVEILLAMTTPSPSPPISLSPPSAGERLVRCMAPHVHSSPLPAFIDAVTIVLPSPPLPPLPLALYIPPPVDRRDDITESEQPPRKRLCLSTLGSRYEIRESSTARPTRGRGIDYGFVSTVDAEERRQGIRDVGYGIRDTWVDPAEAVPEIAPMTVEEVNTRVTELAELHEHDTQDLYALLEDAQDSRSCISQRVDMDSQRVDLLMGDRMTLQETVWMVEEEAYASREAWAHSIGLSQVTHQELQTHHDHVYAHETHLQAHQTQLQLQGTLIQTQHQAQMVETLRVMRDMRQEMGDMQTELLALRGQRRARQPAPDARIPDHQDASGDADSHIEKMESVFNISGCAIENQVKFATCTLLGAALTWWNGQIRTLGPEAYAMTWEVLKKKMTDKYCPQGEIKKLEIELWNLKVKGNDVPAYTERFQELTLICTKFVANETEKVDKYISGLPDNIYGNVKSARPKTLDETIELANDLMDQKLRTYAERQSDNKRKADDSSRNNHGHQQQPFKRQNVVKVYNMGTGEKKPYGGSLPKCTKCHFHHNGPCTQKCHKCNKVGHFARDCRSTGNTNIANTQKGNGAAPKGNGCFECGALGHFKRDCPKLKNKDGGNGNAQGWVYAVGNAEKRGNAYSHLGKPGFQCCYGSLIDIVPTPLDNSYDVELADGKIVRIDTIIRGCTLNFLDHPFHIDLMPVELGSFDVIIVAKNKKQKKRRKKGESVGQLSHIQKLMEKGCQVFLAHISAKKEEDKSEGKQIKDVPIVPYFPEVFPEDLPGLPPARPVEFQIDLIPGAALVARAPYRLATSEMKELSEQLQEISDKGFIRPSSSP</sequence>
<dbReference type="Proteomes" id="UP001151760">
    <property type="component" value="Unassembled WGS sequence"/>
</dbReference>
<keyword evidence="1" id="KW-0862">Zinc</keyword>
<evidence type="ECO:0000313" key="4">
    <source>
        <dbReference type="EMBL" id="GJS66328.1"/>
    </source>
</evidence>
<gene>
    <name evidence="4" type="ORF">Tco_0680892</name>
</gene>
<feature type="region of interest" description="Disordered" evidence="2">
    <location>
        <begin position="676"/>
        <end position="704"/>
    </location>
</feature>
<dbReference type="InterPro" id="IPR032567">
    <property type="entry name" value="RTL1-rel"/>
</dbReference>
<proteinExistence type="predicted"/>
<keyword evidence="4" id="KW-0548">Nucleotidyltransferase</keyword>
<keyword evidence="1" id="KW-0863">Zinc-finger</keyword>
<feature type="region of interest" description="Disordered" evidence="2">
    <location>
        <begin position="499"/>
        <end position="522"/>
    </location>
</feature>
<protein>
    <submittedName>
        <fullName evidence="4">Reverse transcriptase domain-containing protein</fullName>
    </submittedName>
</protein>
<evidence type="ECO:0000256" key="2">
    <source>
        <dbReference type="SAM" id="MobiDB-lite"/>
    </source>
</evidence>
<reference evidence="4" key="1">
    <citation type="journal article" date="2022" name="Int. J. Mol. Sci.">
        <title>Draft Genome of Tanacetum Coccineum: Genomic Comparison of Closely Related Tanacetum-Family Plants.</title>
        <authorList>
            <person name="Yamashiro T."/>
            <person name="Shiraishi A."/>
            <person name="Nakayama K."/>
            <person name="Satake H."/>
        </authorList>
    </citation>
    <scope>NUCLEOTIDE SEQUENCE</scope>
</reference>
<feature type="domain" description="CCHC-type" evidence="3">
    <location>
        <begin position="778"/>
        <end position="793"/>
    </location>
</feature>
<organism evidence="4 5">
    <name type="scientific">Tanacetum coccineum</name>
    <dbReference type="NCBI Taxonomy" id="301880"/>
    <lineage>
        <taxon>Eukaryota</taxon>
        <taxon>Viridiplantae</taxon>
        <taxon>Streptophyta</taxon>
        <taxon>Embryophyta</taxon>
        <taxon>Tracheophyta</taxon>
        <taxon>Spermatophyta</taxon>
        <taxon>Magnoliopsida</taxon>
        <taxon>eudicotyledons</taxon>
        <taxon>Gunneridae</taxon>
        <taxon>Pentapetalae</taxon>
        <taxon>asterids</taxon>
        <taxon>campanulids</taxon>
        <taxon>Asterales</taxon>
        <taxon>Asteraceae</taxon>
        <taxon>Asteroideae</taxon>
        <taxon>Anthemideae</taxon>
        <taxon>Anthemidinae</taxon>
        <taxon>Tanacetum</taxon>
    </lineage>
</organism>
<dbReference type="InterPro" id="IPR005162">
    <property type="entry name" value="Retrotrans_gag_dom"/>
</dbReference>
<keyword evidence="1" id="KW-0479">Metal-binding</keyword>
<feature type="region of interest" description="Disordered" evidence="2">
    <location>
        <begin position="1"/>
        <end position="149"/>
    </location>
</feature>
<feature type="compositionally biased region" description="Acidic residues" evidence="2">
    <location>
        <begin position="106"/>
        <end position="115"/>
    </location>
</feature>
<dbReference type="PANTHER" id="PTHR15503">
    <property type="entry name" value="LDOC1 RELATED"/>
    <property type="match status" value="1"/>
</dbReference>
<feature type="compositionally biased region" description="Basic and acidic residues" evidence="2">
    <location>
        <begin position="510"/>
        <end position="522"/>
    </location>
</feature>
<reference evidence="4" key="2">
    <citation type="submission" date="2022-01" db="EMBL/GenBank/DDBJ databases">
        <authorList>
            <person name="Yamashiro T."/>
            <person name="Shiraishi A."/>
            <person name="Satake H."/>
            <person name="Nakayama K."/>
        </authorList>
    </citation>
    <scope>NUCLEOTIDE SEQUENCE</scope>
</reference>
<evidence type="ECO:0000313" key="5">
    <source>
        <dbReference type="Proteomes" id="UP001151760"/>
    </source>
</evidence>
<evidence type="ECO:0000259" key="3">
    <source>
        <dbReference type="PROSITE" id="PS50158"/>
    </source>
</evidence>
<dbReference type="SUPFAM" id="SSF56672">
    <property type="entry name" value="DNA/RNA polymerases"/>
    <property type="match status" value="1"/>
</dbReference>
<dbReference type="EMBL" id="BQNB010009640">
    <property type="protein sequence ID" value="GJS66328.1"/>
    <property type="molecule type" value="Genomic_DNA"/>
</dbReference>
<dbReference type="InterPro" id="IPR043502">
    <property type="entry name" value="DNA/RNA_pol_sf"/>
</dbReference>
<feature type="compositionally biased region" description="Basic and acidic residues" evidence="2">
    <location>
        <begin position="676"/>
        <end position="690"/>
    </location>
</feature>
<dbReference type="PROSITE" id="PS50158">
    <property type="entry name" value="ZF_CCHC"/>
    <property type="match status" value="2"/>
</dbReference>
<dbReference type="InterPro" id="IPR036875">
    <property type="entry name" value="Znf_CCHC_sf"/>
</dbReference>